<evidence type="ECO:0000313" key="3">
    <source>
        <dbReference type="EMBL" id="MBS9476637.1"/>
    </source>
</evidence>
<feature type="domain" description="DUF218" evidence="2">
    <location>
        <begin position="81"/>
        <end position="246"/>
    </location>
</feature>
<evidence type="ECO:0000259" key="2">
    <source>
        <dbReference type="Pfam" id="PF02698"/>
    </source>
</evidence>
<sequence length="263" mass="28538">MFFTLSKLGWMAAVPSTFLTLVALAGLVLMLRWRRLGASLAVIGVVGILVTGLGPFGRLMTQALEDRFPIHADDGQAVAGVIVLGGAELPDITAARGQPAFQESAERLFALADLSRRYPDARIVFTGGSGRLEPPPIAEADVIRQVLPQIGVDPDRVTFESRSRNTSENARLTRDLVNPAAGERWLLVTSAIHMPRAMGCFRAVGFDVTAYPVDFRTTGQGSPWRLFSSVAEGLQFFDAAAREWVGLAVYYWTGRIGTFFPAP</sequence>
<name>A0ABS5R8F0_9HYPH</name>
<feature type="transmembrane region" description="Helical" evidence="1">
    <location>
        <begin position="38"/>
        <end position="57"/>
    </location>
</feature>
<dbReference type="Pfam" id="PF02698">
    <property type="entry name" value="DUF218"/>
    <property type="match status" value="1"/>
</dbReference>
<dbReference type="Gene3D" id="3.40.50.620">
    <property type="entry name" value="HUPs"/>
    <property type="match status" value="1"/>
</dbReference>
<evidence type="ECO:0000313" key="4">
    <source>
        <dbReference type="Proteomes" id="UP001166585"/>
    </source>
</evidence>
<evidence type="ECO:0000256" key="1">
    <source>
        <dbReference type="SAM" id="Phobius"/>
    </source>
</evidence>
<comment type="caution">
    <text evidence="3">The sequence shown here is derived from an EMBL/GenBank/DDBJ whole genome shotgun (WGS) entry which is preliminary data.</text>
</comment>
<proteinExistence type="predicted"/>
<protein>
    <submittedName>
        <fullName evidence="3">YdcF family protein</fullName>
    </submittedName>
</protein>
<feature type="transmembrane region" description="Helical" evidence="1">
    <location>
        <begin position="12"/>
        <end position="31"/>
    </location>
</feature>
<organism evidence="3 4">
    <name type="scientific">Ancylobacter radicis</name>
    <dbReference type="NCBI Taxonomy" id="2836179"/>
    <lineage>
        <taxon>Bacteria</taxon>
        <taxon>Pseudomonadati</taxon>
        <taxon>Pseudomonadota</taxon>
        <taxon>Alphaproteobacteria</taxon>
        <taxon>Hyphomicrobiales</taxon>
        <taxon>Xanthobacteraceae</taxon>
        <taxon>Ancylobacter</taxon>
    </lineage>
</organism>
<dbReference type="InterPro" id="IPR014729">
    <property type="entry name" value="Rossmann-like_a/b/a_fold"/>
</dbReference>
<dbReference type="InterPro" id="IPR003848">
    <property type="entry name" value="DUF218"/>
</dbReference>
<keyword evidence="1" id="KW-0472">Membrane</keyword>
<gene>
    <name evidence="3" type="ORF">KIP89_05920</name>
</gene>
<keyword evidence="1" id="KW-0812">Transmembrane</keyword>
<dbReference type="CDD" id="cd06259">
    <property type="entry name" value="YdcF-like"/>
    <property type="match status" value="1"/>
</dbReference>
<reference evidence="3" key="1">
    <citation type="submission" date="2021-05" db="EMBL/GenBank/DDBJ databases">
        <authorList>
            <person name="Sun Q."/>
            <person name="Inoue M."/>
        </authorList>
    </citation>
    <scope>NUCLEOTIDE SEQUENCE</scope>
    <source>
        <strain evidence="3">VKM B-3255</strain>
    </source>
</reference>
<dbReference type="PANTHER" id="PTHR30336">
    <property type="entry name" value="INNER MEMBRANE PROTEIN, PROBABLE PERMEASE"/>
    <property type="match status" value="1"/>
</dbReference>
<dbReference type="Proteomes" id="UP001166585">
    <property type="component" value="Unassembled WGS sequence"/>
</dbReference>
<accession>A0ABS5R8F0</accession>
<dbReference type="PANTHER" id="PTHR30336:SF4">
    <property type="entry name" value="ENVELOPE BIOGENESIS FACTOR ELYC"/>
    <property type="match status" value="1"/>
</dbReference>
<keyword evidence="1" id="KW-1133">Transmembrane helix</keyword>
<dbReference type="EMBL" id="JAHCQH010000014">
    <property type="protein sequence ID" value="MBS9476637.1"/>
    <property type="molecule type" value="Genomic_DNA"/>
</dbReference>
<dbReference type="RefSeq" id="WP_213754457.1">
    <property type="nucleotide sequence ID" value="NZ_JAHCQH010000014.1"/>
</dbReference>
<dbReference type="InterPro" id="IPR051599">
    <property type="entry name" value="Cell_Envelope_Assoc"/>
</dbReference>
<keyword evidence="4" id="KW-1185">Reference proteome</keyword>